<evidence type="ECO:0000313" key="3">
    <source>
        <dbReference type="Proteomes" id="UP000018886"/>
    </source>
</evidence>
<name>V9SHL4_9CAUD</name>
<accession>V9SHL4</accession>
<evidence type="ECO:0000256" key="1">
    <source>
        <dbReference type="SAM" id="MobiDB-lite"/>
    </source>
</evidence>
<feature type="compositionally biased region" description="Pro residues" evidence="1">
    <location>
        <begin position="89"/>
        <end position="99"/>
    </location>
</feature>
<protein>
    <submittedName>
        <fullName evidence="2">Uncharacterized protein</fullName>
    </submittedName>
</protein>
<reference evidence="2 3" key="1">
    <citation type="journal article" date="2014" name="Virol. J.">
        <title>First genome sequences of Achromobacter phages reveal new members of the N4 family.</title>
        <authorList>
            <person name="Wittmann J."/>
            <person name="Dreiseikelmann B."/>
            <person name="Rohde M."/>
            <person name="Meier-Kolthoff J.P."/>
            <person name="Bunk B."/>
            <person name="Rohde C."/>
        </authorList>
    </citation>
    <scope>NUCLEOTIDE SEQUENCE [LARGE SCALE GENOMIC DNA]</scope>
</reference>
<dbReference type="EMBL" id="KF787094">
    <property type="protein sequence ID" value="AHC56534.1"/>
    <property type="molecule type" value="Genomic_DNA"/>
</dbReference>
<sequence>MYNPDTKRFIVLPEGEAKRFNPAFEKVSEYVHDFGDFKHPHDVEDTLMKPGANHTTYHHMLDQLQRMDKSRPADMSLYSAIWNKDIFPPYEPEVPPEPRPPGEEGTTNSNSREDLMAWDFPLDSTKGESAVIAIGARLSSAYQNPAMWAVCTNCEEDFRSAVLNNSLRMTMAHFGVKNIKPGATVRFIVRDANQTERAFGPVAAREFYPVTGYTNTDGVYEVTNRSYTTRTLSGATGLGGITLVSLFADNASDVPHPSVITNSKFSFPTDVPIAIMNRRLLEKNVVEVDSYGGPVPVWEQITTTGGNQVEALKVEINSETKPGVNVKRNYSSPWSGLTGAMRIHGDPNKVSRWRVTTYVGTATREIIQDIVVGAGAVRNILFAILPGGAAPAINTVTIVPLVPDVTVHFQFYDRVSDLAATFGHSNTPLQPQHTFQFQFKNRQSFIMKQSNTVPPAGTPWENREWNL</sequence>
<evidence type="ECO:0000313" key="2">
    <source>
        <dbReference type="EMBL" id="AHC56534.1"/>
    </source>
</evidence>
<dbReference type="Proteomes" id="UP000018886">
    <property type="component" value="Segment"/>
</dbReference>
<proteinExistence type="predicted"/>
<feature type="region of interest" description="Disordered" evidence="1">
    <location>
        <begin position="89"/>
        <end position="111"/>
    </location>
</feature>
<gene>
    <name evidence="2" type="ORF">JJJA_0018</name>
</gene>
<organism evidence="2 3">
    <name type="scientific">Achromobacter phage JWDelta</name>
    <dbReference type="NCBI Taxonomy" id="1416008"/>
    <lineage>
        <taxon>Viruses</taxon>
        <taxon>Duplodnaviria</taxon>
        <taxon>Heunggongvirae</taxon>
        <taxon>Uroviricota</taxon>
        <taxon>Caudoviricetes</taxon>
        <taxon>Schitoviridae</taxon>
        <taxon>Rothmandenesvirinae</taxon>
        <taxon>Jwalphavirus</taxon>
        <taxon>Jwalphavirus jwalpha</taxon>
    </lineage>
</organism>